<evidence type="ECO:0000313" key="1">
    <source>
        <dbReference type="EMBL" id="XAM17993.1"/>
    </source>
</evidence>
<dbReference type="EMBL" id="CP145316">
    <property type="protein sequence ID" value="XAM17993.1"/>
    <property type="molecule type" value="Genomic_DNA"/>
</dbReference>
<sequence length="54" mass="6517">MKLKRNKTELTGILGIEKINLLENLKDVTRWREYRHIYQQASTLEIITPYTNRL</sequence>
<evidence type="ECO:0000313" key="2">
    <source>
        <dbReference type="Proteomes" id="UP001434737"/>
    </source>
</evidence>
<protein>
    <submittedName>
        <fullName evidence="1">Uncharacterized protein</fullName>
    </submittedName>
</protein>
<name>A0ABZ3F4D2_9HELI</name>
<accession>A0ABZ3F4D2</accession>
<proteinExistence type="predicted"/>
<organism evidence="1 2">
    <name type="scientific">Helicobacter mastomyrinus</name>
    <dbReference type="NCBI Taxonomy" id="287948"/>
    <lineage>
        <taxon>Bacteria</taxon>
        <taxon>Pseudomonadati</taxon>
        <taxon>Campylobacterota</taxon>
        <taxon>Epsilonproteobacteria</taxon>
        <taxon>Campylobacterales</taxon>
        <taxon>Helicobacteraceae</taxon>
        <taxon>Helicobacter</taxon>
    </lineage>
</organism>
<dbReference type="RefSeq" id="WP_295702046.1">
    <property type="nucleotide sequence ID" value="NZ_CP145316.1"/>
</dbReference>
<gene>
    <name evidence="1" type="ORF">V3I05_09950</name>
</gene>
<dbReference type="Proteomes" id="UP001434737">
    <property type="component" value="Chromosome"/>
</dbReference>
<keyword evidence="2" id="KW-1185">Reference proteome</keyword>
<reference evidence="1 2" key="1">
    <citation type="submission" date="2024-02" db="EMBL/GenBank/DDBJ databases">
        <title>Genome and pathogenicity analysis of Helicobacter mastomyrinus isolated from mice.</title>
        <authorList>
            <person name="Zhu L."/>
        </authorList>
    </citation>
    <scope>NUCLEOTIDE SEQUENCE [LARGE SCALE GENOMIC DNA]</scope>
    <source>
        <strain evidence="1 2">Hm-17</strain>
    </source>
</reference>